<dbReference type="Pfam" id="PF02719">
    <property type="entry name" value="Polysacc_synt_2"/>
    <property type="match status" value="1"/>
</dbReference>
<gene>
    <name evidence="4" type="ordered locus">Amico_1715</name>
</gene>
<evidence type="ECO:0000256" key="1">
    <source>
        <dbReference type="ARBA" id="ARBA00007430"/>
    </source>
</evidence>
<dbReference type="InterPro" id="IPR036291">
    <property type="entry name" value="NAD(P)-bd_dom_sf"/>
</dbReference>
<evidence type="ECO:0000313" key="4">
    <source>
        <dbReference type="EMBL" id="ADE57830.1"/>
    </source>
</evidence>
<evidence type="ECO:0000256" key="2">
    <source>
        <dbReference type="SAM" id="Phobius"/>
    </source>
</evidence>
<feature type="transmembrane region" description="Helical" evidence="2">
    <location>
        <begin position="75"/>
        <end position="96"/>
    </location>
</feature>
<dbReference type="HOGENOM" id="CLU_013560_5_2_0"/>
<evidence type="ECO:0000313" key="5">
    <source>
        <dbReference type="Proteomes" id="UP000002366"/>
    </source>
</evidence>
<organism evidence="4 5">
    <name type="scientific">Aminobacterium colombiense (strain DSM 12261 / ALA-1)</name>
    <dbReference type="NCBI Taxonomy" id="572547"/>
    <lineage>
        <taxon>Bacteria</taxon>
        <taxon>Thermotogati</taxon>
        <taxon>Synergistota</taxon>
        <taxon>Synergistia</taxon>
        <taxon>Synergistales</taxon>
        <taxon>Aminobacteriaceae</taxon>
        <taxon>Aminobacterium</taxon>
    </lineage>
</organism>
<proteinExistence type="inferred from homology"/>
<name>D5EGZ8_AMICL</name>
<dbReference type="EMBL" id="CP001997">
    <property type="protein sequence ID" value="ADE57830.1"/>
    <property type="molecule type" value="Genomic_DNA"/>
</dbReference>
<keyword evidence="5" id="KW-1185">Reference proteome</keyword>
<dbReference type="KEGG" id="aco:Amico_1715"/>
<sequence length="619" mass="68490">MTKSKQMLLIKLGIDILLGALAAYCAFALRIGLPLGKYAPRAFTYTYISVFIKVALNYYFNLHRQSWRTVGTRDALALAKSTVIFALIASSIAFMLGHNYNIPRSIPLIDALVYAVFMGSSRFASRIIFEEIVGRKTGINKKRTLIVGAGDAGTMIAREIFRHPESGLVPVGFLDDDPSKKETRFLGLDVFGPIGDLRQVVRGHSIEEVIIAMPSAPGTTVRRIVELAKKAKVQYRIIPGIYEVISGKVSISLLRPVDVEDLLRREPVRLDIDSIAGYLSSKVVLVTGAGGSIGSEICRQICHFSPKLLILLGRGENSLFNIEREMKANYSHIPYVTMVADVRNIHKIEHIFEQYRPEVVFHAAAHKHVPMMETNPDEAILNNIGGTQNLVKNALRFNTSYFVNISTDKAVNPTSIMGASKRVAEMVVRKAAIEAKEGQHFISVRFGNVLGSRGSVVPIFREQIRKGGPITITHPEMTRYFMTIPEAAQLVLQAGGMNKNGQVFVLDMGEPVKIVDLAKDIIRLSGFEPEEIEIVYTGVRPGEKLYEELLTAEEGTTATHHKKIYEAKSNDLPADLDAKLAGLFETAASGNNEDICKRLFEVVPQFKSKEIEGAVHEQI</sequence>
<dbReference type="SUPFAM" id="SSF51735">
    <property type="entry name" value="NAD(P)-binding Rossmann-fold domains"/>
    <property type="match status" value="2"/>
</dbReference>
<keyword evidence="2" id="KW-0812">Transmembrane</keyword>
<accession>D5EGZ8</accession>
<dbReference type="Proteomes" id="UP000002366">
    <property type="component" value="Chromosome"/>
</dbReference>
<dbReference type="InterPro" id="IPR051203">
    <property type="entry name" value="Polysaccharide_Synthase-Rel"/>
</dbReference>
<dbReference type="PANTHER" id="PTHR43318:SF1">
    <property type="entry name" value="POLYSACCHARIDE BIOSYNTHESIS PROTEIN EPSC-RELATED"/>
    <property type="match status" value="1"/>
</dbReference>
<reference evidence="4 5" key="1">
    <citation type="journal article" date="2010" name="Stand. Genomic Sci.">
        <title>Complete genome sequence of Aminobacterium colombiense type strain (ALA-1).</title>
        <authorList>
            <person name="Chertkov O."/>
            <person name="Sikorski J."/>
            <person name="Brambilla E."/>
            <person name="Lapidus A."/>
            <person name="Copeland A."/>
            <person name="Glavina Del Rio T."/>
            <person name="Nolan M."/>
            <person name="Lucas S."/>
            <person name="Tice H."/>
            <person name="Cheng J.F."/>
            <person name="Han C."/>
            <person name="Detter J.C."/>
            <person name="Bruce D."/>
            <person name="Tapia R."/>
            <person name="Goodwin L."/>
            <person name="Pitluck S."/>
            <person name="Liolios K."/>
            <person name="Ivanova N."/>
            <person name="Mavromatis K."/>
            <person name="Ovchinnikova G."/>
            <person name="Pati A."/>
            <person name="Chen A."/>
            <person name="Palaniappan K."/>
            <person name="Land M."/>
            <person name="Hauser L."/>
            <person name="Chang Y.J."/>
            <person name="Jeffries C.D."/>
            <person name="Spring S."/>
            <person name="Rohde M."/>
            <person name="Goker M."/>
            <person name="Bristow J."/>
            <person name="Eisen J.A."/>
            <person name="Markowitz V."/>
            <person name="Hugenholtz P."/>
            <person name="Kyrpides N.C."/>
            <person name="Klenk H.P."/>
        </authorList>
    </citation>
    <scope>NUCLEOTIDE SEQUENCE [LARGE SCALE GENOMIC DNA]</scope>
    <source>
        <strain evidence="5">DSM 12261 / ALA-1</strain>
    </source>
</reference>
<dbReference type="PANTHER" id="PTHR43318">
    <property type="entry name" value="UDP-N-ACETYLGLUCOSAMINE 4,6-DEHYDRATASE"/>
    <property type="match status" value="1"/>
</dbReference>
<feature type="transmembrane region" description="Helical" evidence="2">
    <location>
        <begin position="12"/>
        <end position="33"/>
    </location>
</feature>
<dbReference type="Gene3D" id="3.40.50.720">
    <property type="entry name" value="NAD(P)-binding Rossmann-like Domain"/>
    <property type="match status" value="2"/>
</dbReference>
<feature type="transmembrane region" description="Helical" evidence="2">
    <location>
        <begin position="45"/>
        <end position="63"/>
    </location>
</feature>
<dbReference type="RefSeq" id="WP_013049092.1">
    <property type="nucleotide sequence ID" value="NC_014011.1"/>
</dbReference>
<dbReference type="OrthoDB" id="9803111at2"/>
<protein>
    <submittedName>
        <fullName evidence="4">Polysaccharide biosynthesis protein CapD</fullName>
    </submittedName>
</protein>
<dbReference type="CDD" id="cd05237">
    <property type="entry name" value="UDP_invert_4-6DH_SDR_e"/>
    <property type="match status" value="1"/>
</dbReference>
<feature type="domain" description="Polysaccharide biosynthesis protein CapD-like" evidence="3">
    <location>
        <begin position="284"/>
        <end position="568"/>
    </location>
</feature>
<keyword evidence="2" id="KW-0472">Membrane</keyword>
<dbReference type="Pfam" id="PF13727">
    <property type="entry name" value="CoA_binding_3"/>
    <property type="match status" value="1"/>
</dbReference>
<dbReference type="InterPro" id="IPR003869">
    <property type="entry name" value="Polysac_CapD-like"/>
</dbReference>
<keyword evidence="2" id="KW-1133">Transmembrane helix</keyword>
<evidence type="ECO:0000259" key="3">
    <source>
        <dbReference type="Pfam" id="PF02719"/>
    </source>
</evidence>
<dbReference type="STRING" id="572547.Amico_1715"/>
<dbReference type="eggNOG" id="COG1086">
    <property type="taxonomic scope" value="Bacteria"/>
</dbReference>
<dbReference type="AlphaFoldDB" id="D5EGZ8"/>
<comment type="similarity">
    <text evidence="1">Belongs to the polysaccharide synthase family.</text>
</comment>